<comment type="caution">
    <text evidence="2">The sequence shown here is derived from an EMBL/GenBank/DDBJ whole genome shotgun (WGS) entry which is preliminary data.</text>
</comment>
<feature type="region of interest" description="Disordered" evidence="1">
    <location>
        <begin position="1"/>
        <end position="81"/>
    </location>
</feature>
<gene>
    <name evidence="2" type="ORF">LI90_1314</name>
</gene>
<evidence type="ECO:0000313" key="2">
    <source>
        <dbReference type="EMBL" id="KWW99675.1"/>
    </source>
</evidence>
<accession>A0A132MPL8</accession>
<feature type="compositionally biased region" description="Basic and acidic residues" evidence="1">
    <location>
        <begin position="1"/>
        <end position="11"/>
    </location>
</feature>
<dbReference type="Proteomes" id="UP000070188">
    <property type="component" value="Unassembled WGS sequence"/>
</dbReference>
<evidence type="ECO:0000313" key="3">
    <source>
        <dbReference type="Proteomes" id="UP000070188"/>
    </source>
</evidence>
<feature type="compositionally biased region" description="Low complexity" evidence="1">
    <location>
        <begin position="21"/>
        <end position="31"/>
    </location>
</feature>
<dbReference type="AlphaFoldDB" id="A0A132MPL8"/>
<proteinExistence type="predicted"/>
<keyword evidence="3" id="KW-1185">Reference proteome</keyword>
<evidence type="ECO:0000256" key="1">
    <source>
        <dbReference type="SAM" id="MobiDB-lite"/>
    </source>
</evidence>
<reference evidence="3" key="1">
    <citation type="submission" date="2015-04" db="EMBL/GenBank/DDBJ databases">
        <title>Physiological reanalysis, assessment of diazotrophy, and genome sequences of multiple isolates of Streptomyces thermoautotrophicus.</title>
        <authorList>
            <person name="MacKellar D.C."/>
            <person name="Lieber L."/>
            <person name="Norman J."/>
            <person name="Bolger A."/>
            <person name="Tobin C."/>
            <person name="Murray J.W."/>
            <person name="Chang R."/>
            <person name="Ford T."/>
            <person name="Nguyen P.Q."/>
            <person name="Woodward J."/>
            <person name="Permingeat H."/>
            <person name="Joshi N.S."/>
            <person name="Silver P.A."/>
            <person name="Usadel B."/>
            <person name="Rutherford A.W."/>
            <person name="Friesen M."/>
            <person name="Prell J."/>
        </authorList>
    </citation>
    <scope>NUCLEOTIDE SEQUENCE [LARGE SCALE GENOMIC DNA]</scope>
    <source>
        <strain evidence="3">H1</strain>
    </source>
</reference>
<protein>
    <submittedName>
        <fullName evidence="2">UvrD/REP helicase</fullName>
    </submittedName>
</protein>
<keyword evidence="2" id="KW-0067">ATP-binding</keyword>
<keyword evidence="2" id="KW-0347">Helicase</keyword>
<organism evidence="2 3">
    <name type="scientific">Carbonactinospora thermoautotrophica</name>
    <dbReference type="NCBI Taxonomy" id="1469144"/>
    <lineage>
        <taxon>Bacteria</taxon>
        <taxon>Bacillati</taxon>
        <taxon>Actinomycetota</taxon>
        <taxon>Actinomycetes</taxon>
        <taxon>Kitasatosporales</taxon>
        <taxon>Carbonactinosporaceae</taxon>
        <taxon>Carbonactinospora</taxon>
    </lineage>
</organism>
<sequence>MEVGVEAHKPDLVTIHRQHAPRAGGAAGYRPRLPHAQRLQGIPPSRGLPRDHRRRAGGGNATRSARVVDNPAGSTRIHPKR</sequence>
<name>A0A132MPL8_9ACTN</name>
<keyword evidence="2" id="KW-0547">Nucleotide-binding</keyword>
<dbReference type="GO" id="GO:0004386">
    <property type="term" value="F:helicase activity"/>
    <property type="evidence" value="ECO:0007669"/>
    <property type="project" value="UniProtKB-KW"/>
</dbReference>
<dbReference type="EMBL" id="LAXD01000001">
    <property type="protein sequence ID" value="KWW99675.1"/>
    <property type="molecule type" value="Genomic_DNA"/>
</dbReference>
<keyword evidence="2" id="KW-0378">Hydrolase</keyword>